<dbReference type="RefSeq" id="WP_085783722.1">
    <property type="nucleotide sequence ID" value="NZ_CP008743.1"/>
</dbReference>
<dbReference type="AlphaFoldDB" id="A0A1W6N3L0"/>
<dbReference type="Proteomes" id="UP000237351">
    <property type="component" value="Chromosome"/>
</dbReference>
<dbReference type="KEGG" id="naf:GQ61_02230"/>
<keyword evidence="1" id="KW-0732">Signal</keyword>
<evidence type="ECO:0000313" key="3">
    <source>
        <dbReference type="Proteomes" id="UP000237351"/>
    </source>
</evidence>
<sequence length="118" mass="12731">MKTVLLSAVILTTFFTVAKATNVDESCPDKQSLLVALGKIHGEMTGKSFEFTDKNGKKWRGSNLVEHASRVNLATGAKPTFTPLSPTECHVSYEKAIDTPTGKGTGIATILTVYLTRE</sequence>
<name>A0A1W6N3L0_9PROT</name>
<feature type="signal peptide" evidence="1">
    <location>
        <begin position="1"/>
        <end position="20"/>
    </location>
</feature>
<accession>A0A1W6N3L0</accession>
<evidence type="ECO:0000313" key="2">
    <source>
        <dbReference type="EMBL" id="ARN84341.1"/>
    </source>
</evidence>
<organism evidence="2 3">
    <name type="scientific">Candidatus Nucleicultrix amoebiphila FS5</name>
    <dbReference type="NCBI Taxonomy" id="1414854"/>
    <lineage>
        <taxon>Bacteria</taxon>
        <taxon>Pseudomonadati</taxon>
        <taxon>Pseudomonadota</taxon>
        <taxon>Alphaproteobacteria</taxon>
        <taxon>Holosporales</taxon>
        <taxon>Candidatus Nucleicultricaceae</taxon>
        <taxon>Candidatus Nucleicultrix</taxon>
    </lineage>
</organism>
<keyword evidence="3" id="KW-1185">Reference proteome</keyword>
<feature type="chain" id="PRO_5012664557" evidence="1">
    <location>
        <begin position="21"/>
        <end position="118"/>
    </location>
</feature>
<dbReference type="EMBL" id="CP008743">
    <property type="protein sequence ID" value="ARN84341.1"/>
    <property type="molecule type" value="Genomic_DNA"/>
</dbReference>
<gene>
    <name evidence="2" type="ORF">GQ61_02230</name>
</gene>
<reference evidence="2 3" key="1">
    <citation type="submission" date="2014-06" db="EMBL/GenBank/DDBJ databases">
        <title>The genome of the endonuclear symbiont Nucleicultrix amoebiphila.</title>
        <authorList>
            <person name="Schulz F."/>
            <person name="Horn M."/>
        </authorList>
    </citation>
    <scope>NUCLEOTIDE SEQUENCE [LARGE SCALE GENOMIC DNA]</scope>
    <source>
        <strain evidence="2 3">FS5</strain>
    </source>
</reference>
<protein>
    <submittedName>
        <fullName evidence="2">Uncharacterized protein</fullName>
    </submittedName>
</protein>
<evidence type="ECO:0000256" key="1">
    <source>
        <dbReference type="SAM" id="SignalP"/>
    </source>
</evidence>
<proteinExistence type="predicted"/>